<proteinExistence type="predicted"/>
<sequence>MIALLLSLQIPGVLWSRDLQDSVFWLFYQ</sequence>
<reference evidence="1" key="2">
    <citation type="journal article" date="2015" name="Data Brief">
        <title>Shoot transcriptome of the giant reed, Arundo donax.</title>
        <authorList>
            <person name="Barrero R.A."/>
            <person name="Guerrero F.D."/>
            <person name="Moolhuijzen P."/>
            <person name="Goolsby J.A."/>
            <person name="Tidwell J."/>
            <person name="Bellgard S.E."/>
            <person name="Bellgard M.I."/>
        </authorList>
    </citation>
    <scope>NUCLEOTIDE SEQUENCE</scope>
    <source>
        <tissue evidence="1">Shoot tissue taken approximately 20 cm above the soil surface</tissue>
    </source>
</reference>
<dbReference type="AlphaFoldDB" id="A0A0A8YRG3"/>
<accession>A0A0A8YRG3</accession>
<reference evidence="1" key="1">
    <citation type="submission" date="2014-09" db="EMBL/GenBank/DDBJ databases">
        <authorList>
            <person name="Magalhaes I.L.F."/>
            <person name="Oliveira U."/>
            <person name="Santos F.R."/>
            <person name="Vidigal T.H.D.A."/>
            <person name="Brescovit A.D."/>
            <person name="Santos A.J."/>
        </authorList>
    </citation>
    <scope>NUCLEOTIDE SEQUENCE</scope>
    <source>
        <tissue evidence="1">Shoot tissue taken approximately 20 cm above the soil surface</tissue>
    </source>
</reference>
<protein>
    <submittedName>
        <fullName evidence="1">Uncharacterized protein</fullName>
    </submittedName>
</protein>
<organism evidence="1">
    <name type="scientific">Arundo donax</name>
    <name type="common">Giant reed</name>
    <name type="synonym">Donax arundinaceus</name>
    <dbReference type="NCBI Taxonomy" id="35708"/>
    <lineage>
        <taxon>Eukaryota</taxon>
        <taxon>Viridiplantae</taxon>
        <taxon>Streptophyta</taxon>
        <taxon>Embryophyta</taxon>
        <taxon>Tracheophyta</taxon>
        <taxon>Spermatophyta</taxon>
        <taxon>Magnoliopsida</taxon>
        <taxon>Liliopsida</taxon>
        <taxon>Poales</taxon>
        <taxon>Poaceae</taxon>
        <taxon>PACMAD clade</taxon>
        <taxon>Arundinoideae</taxon>
        <taxon>Arundineae</taxon>
        <taxon>Arundo</taxon>
    </lineage>
</organism>
<name>A0A0A8YRG3_ARUDO</name>
<evidence type="ECO:0000313" key="1">
    <source>
        <dbReference type="EMBL" id="JAD29474.1"/>
    </source>
</evidence>
<dbReference type="EMBL" id="GBRH01268421">
    <property type="protein sequence ID" value="JAD29474.1"/>
    <property type="molecule type" value="Transcribed_RNA"/>
</dbReference>